<feature type="transmembrane region" description="Helical" evidence="2">
    <location>
        <begin position="591"/>
        <end position="613"/>
    </location>
</feature>
<keyword evidence="4" id="KW-1185">Reference proteome</keyword>
<evidence type="ECO:0000256" key="2">
    <source>
        <dbReference type="SAM" id="Phobius"/>
    </source>
</evidence>
<sequence>MAALFIFIIAGTPTGDASLRWTARALAGVLLVLLLVWHTRRRYYLPQTKSHRPTKVWRLPDYQVNILQRSAGHSNALTRLNEADSARARIFTSAIIFPASVRQRITERYEPGQRTLMQRVTIDAQLSPRVVRKILHPDEVSAAERRLTVPAQRSEPSVEFPPPHGAEHGVPTASAIPDSNGQSVILFPVLVPLKGEMVDNLRVLAADGSALPILSYRQYLQLVAQVLRTMLDIAYGRDISAETHGEAFKAEQLALRAVMRRAEIIDKDDDDSGSHELSIVADADVGPEVVNEAALTLAAQLVKKLTSHYAVVAAVPCPPDGRFVVSYERMMTPALELAPLSKGILNWMKARARLVFGSRPVDFAISLDSAWTTQSYHLVIDAQDGVFVGVQESTDLLEYLTAHWNRVKGIRKKRARNGQVQQAVARGESSTEATTPPPYYRFRRRAGQRYAHFYTRFFPEPIEELPRGNRVPEVRFRFYEVPPGSVFRAVITGCAAALLIWLIGFVASRKADPGTDVPAFLLVFPAVAAAWLGFDGQPRRLLEGTLAARISLVTTALCSIAASGLFMVYKANLLYFRWDNFFDMRILGIKSLAWSGLTLVAILNATSIGYIYLARSWEFMHLSSRPNTFGGPKEIVD</sequence>
<feature type="transmembrane region" description="Helical" evidence="2">
    <location>
        <begin position="546"/>
        <end position="571"/>
    </location>
</feature>
<feature type="region of interest" description="Disordered" evidence="1">
    <location>
        <begin position="418"/>
        <end position="438"/>
    </location>
</feature>
<dbReference type="EMBL" id="JAXOTQ010000001">
    <property type="protein sequence ID" value="MDZ5488080.1"/>
    <property type="molecule type" value="Genomic_DNA"/>
</dbReference>
<evidence type="ECO:0000256" key="1">
    <source>
        <dbReference type="SAM" id="MobiDB-lite"/>
    </source>
</evidence>
<accession>A0ABU5J662</accession>
<dbReference type="RefSeq" id="WP_322438757.1">
    <property type="nucleotide sequence ID" value="NZ_JAXOTQ010000001.1"/>
</dbReference>
<gene>
    <name evidence="3" type="ORF">U2F25_01140</name>
</gene>
<keyword evidence="2" id="KW-0472">Membrane</keyword>
<dbReference type="Proteomes" id="UP001290101">
    <property type="component" value="Unassembled WGS sequence"/>
</dbReference>
<evidence type="ECO:0000313" key="3">
    <source>
        <dbReference type="EMBL" id="MDZ5488080.1"/>
    </source>
</evidence>
<keyword evidence="2" id="KW-0812">Transmembrane</keyword>
<evidence type="ECO:0000313" key="4">
    <source>
        <dbReference type="Proteomes" id="UP001290101"/>
    </source>
</evidence>
<feature type="transmembrane region" description="Helical" evidence="2">
    <location>
        <begin position="485"/>
        <end position="505"/>
    </location>
</feature>
<protein>
    <submittedName>
        <fullName evidence="3">Uncharacterized protein</fullName>
    </submittedName>
</protein>
<comment type="caution">
    <text evidence="3">The sequence shown here is derived from an EMBL/GenBank/DDBJ whole genome shotgun (WGS) entry which is preliminary data.</text>
</comment>
<name>A0ABU5J662_9ACTN</name>
<reference evidence="3 4" key="1">
    <citation type="submission" date="2023-12" db="EMBL/GenBank/DDBJ databases">
        <title>Micromonospora sp. nov., isolated from Atacama Desert.</title>
        <authorList>
            <person name="Carro L."/>
            <person name="Golinska P."/>
            <person name="Klenk H.-P."/>
            <person name="Goodfellow M."/>
        </authorList>
    </citation>
    <scope>NUCLEOTIDE SEQUENCE [LARGE SCALE GENOMIC DNA]</scope>
    <source>
        <strain evidence="3 4">4G53</strain>
    </source>
</reference>
<feature type="transmembrane region" description="Helical" evidence="2">
    <location>
        <begin position="517"/>
        <end position="534"/>
    </location>
</feature>
<proteinExistence type="predicted"/>
<feature type="compositionally biased region" description="Polar residues" evidence="1">
    <location>
        <begin position="418"/>
        <end position="434"/>
    </location>
</feature>
<feature type="transmembrane region" description="Helical" evidence="2">
    <location>
        <begin position="21"/>
        <end position="39"/>
    </location>
</feature>
<keyword evidence="2" id="KW-1133">Transmembrane helix</keyword>
<organism evidence="3 4">
    <name type="scientific">Micromonospora sicca</name>
    <dbReference type="NCBI Taxonomy" id="2202420"/>
    <lineage>
        <taxon>Bacteria</taxon>
        <taxon>Bacillati</taxon>
        <taxon>Actinomycetota</taxon>
        <taxon>Actinomycetes</taxon>
        <taxon>Micromonosporales</taxon>
        <taxon>Micromonosporaceae</taxon>
        <taxon>Micromonospora</taxon>
    </lineage>
</organism>